<gene>
    <name evidence="1" type="ORF">QFC22_003521</name>
</gene>
<accession>A0ACC2X5W7</accession>
<evidence type="ECO:0000313" key="1">
    <source>
        <dbReference type="EMBL" id="KAJ9119031.1"/>
    </source>
</evidence>
<proteinExistence type="predicted"/>
<dbReference type="EMBL" id="JASBWU010000009">
    <property type="protein sequence ID" value="KAJ9119031.1"/>
    <property type="molecule type" value="Genomic_DNA"/>
</dbReference>
<sequence length="297" mass="31723">MSNTTTNNGNVPEKPYILISGASRGIGLSLVTALLEHRPNAVIFAGARDPSSATELVAIAKKHPNVHIVPLIADDEASVKRAVQEVEKVTKRLDIVIANAGEYLGFLVPPRSPILDLPLTLCIVLVLGINSPFVPTHTDSIEMFKTNFSVNTLGPVYLYQATYPLLIASRKNDSTKEANPPKFFITSSAVGSMGAYYSTFINASYGVSKAGANYLAVSIHHQTGDVDAVVIPYHPGLVSTDMGLKSGKELGIPEDMPGVLTPEQSAAEYAELIIKSTRAEHGGKFWAQGVEGGVLPW</sequence>
<organism evidence="1 2">
    <name type="scientific">Naganishia vaughanmartiniae</name>
    <dbReference type="NCBI Taxonomy" id="1424756"/>
    <lineage>
        <taxon>Eukaryota</taxon>
        <taxon>Fungi</taxon>
        <taxon>Dikarya</taxon>
        <taxon>Basidiomycota</taxon>
        <taxon>Agaricomycotina</taxon>
        <taxon>Tremellomycetes</taxon>
        <taxon>Filobasidiales</taxon>
        <taxon>Filobasidiaceae</taxon>
        <taxon>Naganishia</taxon>
    </lineage>
</organism>
<keyword evidence="2" id="KW-1185">Reference proteome</keyword>
<comment type="caution">
    <text evidence="1">The sequence shown here is derived from an EMBL/GenBank/DDBJ whole genome shotgun (WGS) entry which is preliminary data.</text>
</comment>
<protein>
    <submittedName>
        <fullName evidence="1">Uncharacterized protein</fullName>
    </submittedName>
</protein>
<evidence type="ECO:0000313" key="2">
    <source>
        <dbReference type="Proteomes" id="UP001243375"/>
    </source>
</evidence>
<name>A0ACC2X5W7_9TREE</name>
<dbReference type="Proteomes" id="UP001243375">
    <property type="component" value="Unassembled WGS sequence"/>
</dbReference>
<reference evidence="1" key="1">
    <citation type="submission" date="2023-04" db="EMBL/GenBank/DDBJ databases">
        <title>Draft Genome sequencing of Naganishia species isolated from polar environments using Oxford Nanopore Technology.</title>
        <authorList>
            <person name="Leo P."/>
            <person name="Venkateswaran K."/>
        </authorList>
    </citation>
    <scope>NUCLEOTIDE SEQUENCE</scope>
    <source>
        <strain evidence="1">MNA-CCFEE 5425</strain>
    </source>
</reference>